<dbReference type="Proteomes" id="UP000289775">
    <property type="component" value="Unassembled WGS sequence"/>
</dbReference>
<keyword evidence="2" id="KW-1185">Reference proteome</keyword>
<dbReference type="RefSeq" id="WP_129750232.1">
    <property type="nucleotide sequence ID" value="NZ_JUIW01000003.1"/>
</dbReference>
<organism evidence="1 2">
    <name type="scientific">Flavobacterium beibuense</name>
    <dbReference type="NCBI Taxonomy" id="657326"/>
    <lineage>
        <taxon>Bacteria</taxon>
        <taxon>Pseudomonadati</taxon>
        <taxon>Bacteroidota</taxon>
        <taxon>Flavobacteriia</taxon>
        <taxon>Flavobacteriales</taxon>
        <taxon>Flavobacteriaceae</taxon>
        <taxon>Flavobacterium</taxon>
    </lineage>
</organism>
<protein>
    <submittedName>
        <fullName evidence="1">Uncharacterized protein</fullName>
    </submittedName>
</protein>
<sequence>MKTQLKYIGKNISLQVLTDTVKEKGLNRQNTLVLNPQDYNTVVLEQTQMFEEVQPIPLTVNGVLIEKDDNKDIPYGIIGIT</sequence>
<dbReference type="OrthoDB" id="1363532at2"/>
<dbReference type="EMBL" id="JUIW01000003">
    <property type="protein sequence ID" value="RYJ44473.1"/>
    <property type="molecule type" value="Genomic_DNA"/>
</dbReference>
<accession>A0A444WF48</accession>
<dbReference type="AlphaFoldDB" id="A0A444WF48"/>
<gene>
    <name evidence="1" type="ORF">NU09_1083</name>
</gene>
<proteinExistence type="predicted"/>
<comment type="caution">
    <text evidence="1">The sequence shown here is derived from an EMBL/GenBank/DDBJ whole genome shotgun (WGS) entry which is preliminary data.</text>
</comment>
<evidence type="ECO:0000313" key="1">
    <source>
        <dbReference type="EMBL" id="RYJ44473.1"/>
    </source>
</evidence>
<name>A0A444WF48_9FLAO</name>
<evidence type="ECO:0000313" key="2">
    <source>
        <dbReference type="Proteomes" id="UP000289775"/>
    </source>
</evidence>
<reference evidence="1 2" key="1">
    <citation type="submission" date="2014-12" db="EMBL/GenBank/DDBJ databases">
        <title>Genome sequence of Flavobacterium beibuense RSKm HC5.</title>
        <authorList>
            <person name="Kim J.F."/>
            <person name="Song J.Y."/>
            <person name="Kwak M.-J."/>
            <person name="Lee S.-W."/>
        </authorList>
    </citation>
    <scope>NUCLEOTIDE SEQUENCE [LARGE SCALE GENOMIC DNA]</scope>
    <source>
        <strain evidence="1 2">RSKm HC5</strain>
    </source>
</reference>